<keyword evidence="7 13" id="KW-0547">Nucleotide-binding</keyword>
<dbReference type="Pfam" id="PF02912">
    <property type="entry name" value="Phe_tRNA-synt_N"/>
    <property type="match status" value="1"/>
</dbReference>
<organism evidence="15">
    <name type="scientific">candidate division WOR-3 bacterium</name>
    <dbReference type="NCBI Taxonomy" id="2052148"/>
    <lineage>
        <taxon>Bacteria</taxon>
        <taxon>Bacteria division WOR-3</taxon>
    </lineage>
</organism>
<evidence type="ECO:0000256" key="9">
    <source>
        <dbReference type="ARBA" id="ARBA00022842"/>
    </source>
</evidence>
<dbReference type="GO" id="GO:0004826">
    <property type="term" value="F:phenylalanine-tRNA ligase activity"/>
    <property type="evidence" value="ECO:0007669"/>
    <property type="project" value="UniProtKB-UniRule"/>
</dbReference>
<dbReference type="PANTHER" id="PTHR11538">
    <property type="entry name" value="PHENYLALANYL-TRNA SYNTHETASE"/>
    <property type="match status" value="1"/>
</dbReference>
<dbReference type="PANTHER" id="PTHR11538:SF41">
    <property type="entry name" value="PHENYLALANINE--TRNA LIGASE, MITOCHONDRIAL"/>
    <property type="match status" value="1"/>
</dbReference>
<dbReference type="GO" id="GO:0000287">
    <property type="term" value="F:magnesium ion binding"/>
    <property type="evidence" value="ECO:0007669"/>
    <property type="project" value="UniProtKB-UniRule"/>
</dbReference>
<comment type="cofactor">
    <cofactor evidence="13">
        <name>Mg(2+)</name>
        <dbReference type="ChEBI" id="CHEBI:18420"/>
    </cofactor>
    <text evidence="13">Binds 2 magnesium ions per tetramer.</text>
</comment>
<dbReference type="InterPro" id="IPR022911">
    <property type="entry name" value="Phe_tRNA_ligase_alpha1_bac"/>
</dbReference>
<dbReference type="HAMAP" id="MF_00281">
    <property type="entry name" value="Phe_tRNA_synth_alpha1"/>
    <property type="match status" value="1"/>
</dbReference>
<reference evidence="15" key="1">
    <citation type="journal article" date="2020" name="mSystems">
        <title>Genome- and Community-Level Interaction Insights into Carbon Utilization and Element Cycling Functions of Hydrothermarchaeota in Hydrothermal Sediment.</title>
        <authorList>
            <person name="Zhou Z."/>
            <person name="Liu Y."/>
            <person name="Xu W."/>
            <person name="Pan J."/>
            <person name="Luo Z.H."/>
            <person name="Li M."/>
        </authorList>
    </citation>
    <scope>NUCLEOTIDE SEQUENCE [LARGE SCALE GENOMIC DNA]</scope>
    <source>
        <strain evidence="15">HyVt-96</strain>
    </source>
</reference>
<evidence type="ECO:0000259" key="14">
    <source>
        <dbReference type="PROSITE" id="PS50862"/>
    </source>
</evidence>
<dbReference type="InterPro" id="IPR045864">
    <property type="entry name" value="aa-tRNA-synth_II/BPL/LPL"/>
</dbReference>
<comment type="similarity">
    <text evidence="2 13">Belongs to the class-II aminoacyl-tRNA synthetase family. Phe-tRNA synthetase alpha subunit type 1 subfamily.</text>
</comment>
<evidence type="ECO:0000313" key="15">
    <source>
        <dbReference type="EMBL" id="HHF53333.1"/>
    </source>
</evidence>
<evidence type="ECO:0000256" key="7">
    <source>
        <dbReference type="ARBA" id="ARBA00022741"/>
    </source>
</evidence>
<keyword evidence="5 13" id="KW-0436">Ligase</keyword>
<dbReference type="PROSITE" id="PS50862">
    <property type="entry name" value="AA_TRNA_LIGASE_II"/>
    <property type="match status" value="1"/>
</dbReference>
<dbReference type="Gene3D" id="3.30.930.10">
    <property type="entry name" value="Bira Bifunctional Protein, Domain 2"/>
    <property type="match status" value="1"/>
</dbReference>
<evidence type="ECO:0000256" key="8">
    <source>
        <dbReference type="ARBA" id="ARBA00022840"/>
    </source>
</evidence>
<keyword evidence="8 13" id="KW-0067">ATP-binding</keyword>
<proteinExistence type="inferred from homology"/>
<dbReference type="InterPro" id="IPR010978">
    <property type="entry name" value="tRNA-bd_arm"/>
</dbReference>
<evidence type="ECO:0000256" key="12">
    <source>
        <dbReference type="ARBA" id="ARBA00049255"/>
    </source>
</evidence>
<gene>
    <name evidence="13" type="primary">pheS</name>
    <name evidence="15" type="ORF">ENL43_03100</name>
</gene>
<dbReference type="GO" id="GO:0005524">
    <property type="term" value="F:ATP binding"/>
    <property type="evidence" value="ECO:0007669"/>
    <property type="project" value="UniProtKB-UniRule"/>
</dbReference>
<evidence type="ECO:0000256" key="2">
    <source>
        <dbReference type="ARBA" id="ARBA00010207"/>
    </source>
</evidence>
<evidence type="ECO:0000256" key="1">
    <source>
        <dbReference type="ARBA" id="ARBA00004496"/>
    </source>
</evidence>
<keyword evidence="4 13" id="KW-0963">Cytoplasm</keyword>
<evidence type="ECO:0000256" key="5">
    <source>
        <dbReference type="ARBA" id="ARBA00022598"/>
    </source>
</evidence>
<dbReference type="InterPro" id="IPR004529">
    <property type="entry name" value="Phe-tRNA-synth_IIc_asu"/>
</dbReference>
<dbReference type="Proteomes" id="UP000886050">
    <property type="component" value="Unassembled WGS sequence"/>
</dbReference>
<dbReference type="SUPFAM" id="SSF46589">
    <property type="entry name" value="tRNA-binding arm"/>
    <property type="match status" value="1"/>
</dbReference>
<dbReference type="EC" id="6.1.1.20" evidence="13"/>
<keyword evidence="11 13" id="KW-0030">Aminoacyl-tRNA synthetase</keyword>
<dbReference type="NCBIfam" id="TIGR00468">
    <property type="entry name" value="pheS"/>
    <property type="match status" value="1"/>
</dbReference>
<dbReference type="AlphaFoldDB" id="A0A7V5HNG8"/>
<dbReference type="GO" id="GO:0006432">
    <property type="term" value="P:phenylalanyl-tRNA aminoacylation"/>
    <property type="evidence" value="ECO:0007669"/>
    <property type="project" value="UniProtKB-UniRule"/>
</dbReference>
<dbReference type="GO" id="GO:0005737">
    <property type="term" value="C:cytoplasm"/>
    <property type="evidence" value="ECO:0007669"/>
    <property type="project" value="UniProtKB-SubCell"/>
</dbReference>
<comment type="catalytic activity">
    <reaction evidence="12 13">
        <text>tRNA(Phe) + L-phenylalanine + ATP = L-phenylalanyl-tRNA(Phe) + AMP + diphosphate + H(+)</text>
        <dbReference type="Rhea" id="RHEA:19413"/>
        <dbReference type="Rhea" id="RHEA-COMP:9668"/>
        <dbReference type="Rhea" id="RHEA-COMP:9699"/>
        <dbReference type="ChEBI" id="CHEBI:15378"/>
        <dbReference type="ChEBI" id="CHEBI:30616"/>
        <dbReference type="ChEBI" id="CHEBI:33019"/>
        <dbReference type="ChEBI" id="CHEBI:58095"/>
        <dbReference type="ChEBI" id="CHEBI:78442"/>
        <dbReference type="ChEBI" id="CHEBI:78531"/>
        <dbReference type="ChEBI" id="CHEBI:456215"/>
        <dbReference type="EC" id="6.1.1.20"/>
    </reaction>
</comment>
<comment type="subcellular location">
    <subcellularLocation>
        <location evidence="1 13">Cytoplasm</location>
    </subcellularLocation>
</comment>
<keyword evidence="9 13" id="KW-0460">Magnesium</keyword>
<name>A0A7V5HNG8_UNCW3</name>
<evidence type="ECO:0000256" key="4">
    <source>
        <dbReference type="ARBA" id="ARBA00022490"/>
    </source>
</evidence>
<sequence length="327" mass="38023">MSRLHEIELLGKEIEKEWKKVTSPEELENFRIVFFGKKGKVTLFLKSLKEFAPEERKDAGRKLNELKNKYLGLIKEKKEEFLHKLPTKKFDLHLPGRVPELGREHPLTRVINEILDIFVGLGFEEVGGKFSPDVEWDYYNFEALNIPPYHPAREMHDTFFITDRMLLRTHTSPVQIRVMENRQPPLRIVTVGKVYRVDPFDASHAPAFMQMEGLYIDRDVSFSELKGTLEVFARELFGPETQIKFVPSYFPFTEPSAEVYAKLGGEWMEILGCGMVHPNVLKNVGYDPGKWSGYAFGLGIERIAMIKYGIDDIRLFYENDVRFLKQL</sequence>
<keyword evidence="10 13" id="KW-0648">Protein biosynthesis</keyword>
<evidence type="ECO:0000256" key="11">
    <source>
        <dbReference type="ARBA" id="ARBA00023146"/>
    </source>
</evidence>
<feature type="binding site" evidence="13">
    <location>
        <position position="254"/>
    </location>
    <ligand>
        <name>Mg(2+)</name>
        <dbReference type="ChEBI" id="CHEBI:18420"/>
        <note>shared with beta subunit</note>
    </ligand>
</feature>
<dbReference type="SUPFAM" id="SSF55681">
    <property type="entry name" value="Class II aaRS and biotin synthetases"/>
    <property type="match status" value="1"/>
</dbReference>
<evidence type="ECO:0000256" key="3">
    <source>
        <dbReference type="ARBA" id="ARBA00011209"/>
    </source>
</evidence>
<evidence type="ECO:0000256" key="13">
    <source>
        <dbReference type="HAMAP-Rule" id="MF_00281"/>
    </source>
</evidence>
<protein>
    <recommendedName>
        <fullName evidence="13">Phenylalanine--tRNA ligase alpha subunit</fullName>
        <ecNumber evidence="13">6.1.1.20</ecNumber>
    </recommendedName>
    <alternativeName>
        <fullName evidence="13">Phenylalanyl-tRNA synthetase alpha subunit</fullName>
        <shortName evidence="13">PheRS</shortName>
    </alternativeName>
</protein>
<comment type="subunit">
    <text evidence="3 13">Tetramer of two alpha and two beta subunits.</text>
</comment>
<evidence type="ECO:0000256" key="6">
    <source>
        <dbReference type="ARBA" id="ARBA00022723"/>
    </source>
</evidence>
<keyword evidence="6 13" id="KW-0479">Metal-binding</keyword>
<evidence type="ECO:0000256" key="10">
    <source>
        <dbReference type="ARBA" id="ARBA00022917"/>
    </source>
</evidence>
<dbReference type="GO" id="GO:0000049">
    <property type="term" value="F:tRNA binding"/>
    <property type="evidence" value="ECO:0007669"/>
    <property type="project" value="InterPro"/>
</dbReference>
<dbReference type="Pfam" id="PF01409">
    <property type="entry name" value="tRNA-synt_2d"/>
    <property type="match status" value="1"/>
</dbReference>
<feature type="domain" description="Aminoacyl-transfer RNA synthetases class-II family profile" evidence="14">
    <location>
        <begin position="123"/>
        <end position="326"/>
    </location>
</feature>
<dbReference type="InterPro" id="IPR002319">
    <property type="entry name" value="Phenylalanyl-tRNA_Synthase"/>
</dbReference>
<accession>A0A7V5HNG8</accession>
<dbReference type="CDD" id="cd00496">
    <property type="entry name" value="PheRS_alpha_core"/>
    <property type="match status" value="1"/>
</dbReference>
<dbReference type="InterPro" id="IPR004188">
    <property type="entry name" value="Phe-tRNA_ligase_II_N"/>
</dbReference>
<dbReference type="EMBL" id="DRTX01000156">
    <property type="protein sequence ID" value="HHF53333.1"/>
    <property type="molecule type" value="Genomic_DNA"/>
</dbReference>
<dbReference type="InterPro" id="IPR006195">
    <property type="entry name" value="aa-tRNA-synth_II"/>
</dbReference>
<comment type="caution">
    <text evidence="15">The sequence shown here is derived from an EMBL/GenBank/DDBJ whole genome shotgun (WGS) entry which is preliminary data.</text>
</comment>